<name>A0A7I4YRA4_HAECO</name>
<keyword evidence="1" id="KW-0732">Signal</keyword>
<organism evidence="2 3">
    <name type="scientific">Haemonchus contortus</name>
    <name type="common">Barber pole worm</name>
    <dbReference type="NCBI Taxonomy" id="6289"/>
    <lineage>
        <taxon>Eukaryota</taxon>
        <taxon>Metazoa</taxon>
        <taxon>Ecdysozoa</taxon>
        <taxon>Nematoda</taxon>
        <taxon>Chromadorea</taxon>
        <taxon>Rhabditida</taxon>
        <taxon>Rhabditina</taxon>
        <taxon>Rhabditomorpha</taxon>
        <taxon>Strongyloidea</taxon>
        <taxon>Trichostrongylidae</taxon>
        <taxon>Haemonchus</taxon>
    </lineage>
</organism>
<proteinExistence type="predicted"/>
<feature type="signal peptide" evidence="1">
    <location>
        <begin position="1"/>
        <end position="17"/>
    </location>
</feature>
<evidence type="ECO:0000313" key="3">
    <source>
        <dbReference type="WBParaSite" id="HCON_00126900-00001"/>
    </source>
</evidence>
<dbReference type="Proteomes" id="UP000025227">
    <property type="component" value="Unplaced"/>
</dbReference>
<dbReference type="OrthoDB" id="10432785at2759"/>
<protein>
    <submittedName>
        <fullName evidence="3">Secreted protein</fullName>
    </submittedName>
</protein>
<evidence type="ECO:0000313" key="2">
    <source>
        <dbReference type="Proteomes" id="UP000025227"/>
    </source>
</evidence>
<feature type="chain" id="PRO_5035478641" evidence="1">
    <location>
        <begin position="18"/>
        <end position="124"/>
    </location>
</feature>
<evidence type="ECO:0000256" key="1">
    <source>
        <dbReference type="SAM" id="SignalP"/>
    </source>
</evidence>
<reference evidence="3" key="1">
    <citation type="submission" date="2020-12" db="UniProtKB">
        <authorList>
            <consortium name="WormBaseParasite"/>
        </authorList>
    </citation>
    <scope>IDENTIFICATION</scope>
    <source>
        <strain evidence="3">MHco3</strain>
    </source>
</reference>
<sequence length="124" mass="14264">MRCLPITFSALIWTTSALHCWTYNALAIKGFIDFEEHDYGCLPCRPVHDVCLTKKTVIEQYSGVKSVKLYETGCGLSSDCQQGSCCRENGCNRKMYILMKKRNSKKAYRKQRKNRKKVTCLLIP</sequence>
<accession>A0A7I4YRA4</accession>
<dbReference type="AlphaFoldDB" id="A0A7I4YRA4"/>
<keyword evidence="2" id="KW-1185">Reference proteome</keyword>
<dbReference type="WBParaSite" id="HCON_00126900-00001">
    <property type="protein sequence ID" value="HCON_00126900-00001"/>
    <property type="gene ID" value="HCON_00126900"/>
</dbReference>